<proteinExistence type="predicted"/>
<reference evidence="2" key="1">
    <citation type="submission" date="2015-03" db="EMBL/GenBank/DDBJ databases">
        <authorList>
            <consortium name="Pathogen Informatics"/>
        </authorList>
    </citation>
    <scope>NUCLEOTIDE SEQUENCE [LARGE SCALE GENOMIC DNA]</scope>
    <source>
        <strain evidence="2">N09902308</strain>
    </source>
</reference>
<dbReference type="AlphaFoldDB" id="A0A916P7C4"/>
<organism evidence="1 2">
    <name type="scientific">Mycobacterium tuberculosis</name>
    <dbReference type="NCBI Taxonomy" id="1773"/>
    <lineage>
        <taxon>Bacteria</taxon>
        <taxon>Bacillati</taxon>
        <taxon>Actinomycetota</taxon>
        <taxon>Actinomycetes</taxon>
        <taxon>Mycobacteriales</taxon>
        <taxon>Mycobacteriaceae</taxon>
        <taxon>Mycobacterium</taxon>
        <taxon>Mycobacterium tuberculosis complex</taxon>
    </lineage>
</organism>
<sequence>MRQPLGIELNTPALARLFAVSASGVDNSAMPCVSKNPVSVAPSRNAG</sequence>
<evidence type="ECO:0000313" key="1">
    <source>
        <dbReference type="EMBL" id="COX37222.1"/>
    </source>
</evidence>
<protein>
    <submittedName>
        <fullName evidence="1">Uncharacterized protein</fullName>
    </submittedName>
</protein>
<comment type="caution">
    <text evidence="1">The sequence shown here is derived from an EMBL/GenBank/DDBJ whole genome shotgun (WGS) entry which is preliminary data.</text>
</comment>
<dbReference type="Proteomes" id="UP000039021">
    <property type="component" value="Unassembled WGS sequence"/>
</dbReference>
<accession>A0A916P7C4</accession>
<evidence type="ECO:0000313" key="2">
    <source>
        <dbReference type="Proteomes" id="UP000039021"/>
    </source>
</evidence>
<gene>
    <name evidence="1" type="ORF">ERS007739_01178</name>
</gene>
<name>A0A916P7C4_MYCTX</name>
<dbReference type="EMBL" id="CSBK01000415">
    <property type="protein sequence ID" value="COX37222.1"/>
    <property type="molecule type" value="Genomic_DNA"/>
</dbReference>